<dbReference type="PANTHER" id="PTHR11895">
    <property type="entry name" value="TRANSAMIDASE"/>
    <property type="match status" value="1"/>
</dbReference>
<organism evidence="3 4">
    <name type="scientific">Quillaja saponaria</name>
    <name type="common">Soap bark tree</name>
    <dbReference type="NCBI Taxonomy" id="32244"/>
    <lineage>
        <taxon>Eukaryota</taxon>
        <taxon>Viridiplantae</taxon>
        <taxon>Streptophyta</taxon>
        <taxon>Embryophyta</taxon>
        <taxon>Tracheophyta</taxon>
        <taxon>Spermatophyta</taxon>
        <taxon>Magnoliopsida</taxon>
        <taxon>eudicotyledons</taxon>
        <taxon>Gunneridae</taxon>
        <taxon>Pentapetalae</taxon>
        <taxon>rosids</taxon>
        <taxon>fabids</taxon>
        <taxon>Fabales</taxon>
        <taxon>Quillajaceae</taxon>
        <taxon>Quillaja</taxon>
    </lineage>
</organism>
<gene>
    <name evidence="3" type="ORF">O6P43_012460</name>
</gene>
<dbReference type="GO" id="GO:0070291">
    <property type="term" value="P:N-acylethanolamine metabolic process"/>
    <property type="evidence" value="ECO:0007669"/>
    <property type="project" value="TreeGrafter"/>
</dbReference>
<dbReference type="KEGG" id="qsa:O6P43_012460"/>
<dbReference type="InterPro" id="IPR000120">
    <property type="entry name" value="Amidase"/>
</dbReference>
<comment type="similarity">
    <text evidence="1">Belongs to the amidase family.</text>
</comment>
<proteinExistence type="inferred from homology"/>
<dbReference type="Proteomes" id="UP001163823">
    <property type="component" value="Chromosome 5"/>
</dbReference>
<dbReference type="PANTHER" id="PTHR11895:SF156">
    <property type="entry name" value="FATTY ACID AMIDE HYDROLASE"/>
    <property type="match status" value="1"/>
</dbReference>
<dbReference type="SUPFAM" id="SSF75304">
    <property type="entry name" value="Amidase signature (AS) enzymes"/>
    <property type="match status" value="1"/>
</dbReference>
<dbReference type="AlphaFoldDB" id="A0AAD7M1V1"/>
<dbReference type="PROSITE" id="PS00571">
    <property type="entry name" value="AMIDASES"/>
    <property type="match status" value="1"/>
</dbReference>
<dbReference type="Gene3D" id="3.90.1300.10">
    <property type="entry name" value="Amidase signature (AS) domain"/>
    <property type="match status" value="1"/>
</dbReference>
<dbReference type="GO" id="GO:0047412">
    <property type="term" value="F:N-(long-chain-acyl)ethanolamine deacylase activity"/>
    <property type="evidence" value="ECO:0007669"/>
    <property type="project" value="TreeGrafter"/>
</dbReference>
<protein>
    <submittedName>
        <fullName evidence="3">Fatty acid amide hydrolase</fullName>
    </submittedName>
</protein>
<evidence type="ECO:0000256" key="1">
    <source>
        <dbReference type="ARBA" id="ARBA00009199"/>
    </source>
</evidence>
<dbReference type="EMBL" id="JARAOO010000005">
    <property type="protein sequence ID" value="KAJ7968347.1"/>
    <property type="molecule type" value="Genomic_DNA"/>
</dbReference>
<evidence type="ECO:0000313" key="3">
    <source>
        <dbReference type="EMBL" id="KAJ7968347.1"/>
    </source>
</evidence>
<comment type="caution">
    <text evidence="3">The sequence shown here is derived from an EMBL/GenBank/DDBJ whole genome shotgun (WGS) entry which is preliminary data.</text>
</comment>
<keyword evidence="3" id="KW-0378">Hydrolase</keyword>
<name>A0AAD7M1V1_QUISA</name>
<dbReference type="InterPro" id="IPR036928">
    <property type="entry name" value="AS_sf"/>
</dbReference>
<evidence type="ECO:0000259" key="2">
    <source>
        <dbReference type="Pfam" id="PF01425"/>
    </source>
</evidence>
<dbReference type="Pfam" id="PF01425">
    <property type="entry name" value="Amidase"/>
    <property type="match status" value="1"/>
</dbReference>
<feature type="domain" description="Amidase" evidence="2">
    <location>
        <begin position="171"/>
        <end position="581"/>
    </location>
</feature>
<sequence length="608" mass="66241">MGKKRVMVPAENVDLSSVKYQQEDIQAPHLTGFVFRLFVRILEAPFIGSLIISILKKQNKMVEILRNTVIPEAPMFKPEFPPQETEHGVLLLDEDGRPEGRVESALKCLPHYDPAASWDGNSTSSFRYWKIRDYAYAYRSRLASPSVVAEHIISAIEEFSGKKPPTPLLISFEAEDVRKQAAASTQRFEEGNPLSILDGIFMAIKDDIDCYPHPSKGATTWMHEVRSVKKDAACVSRLRSCGVILIGKANMHELGMGTTGNNPNYGTTRNPHAPERYTGGSSSGPAAIVASGLCSAALGTDGGGSVRIPSSLCGVVGLKTTYGRTEMTGSICDSGTVEIIGPMASTVEDVMLVYAAMLGSSPADKISLKPSPPCLPNLSTFNDSNALGSLRLGKYSPWFNDVFSTEVSDRCEDVLNQLCKSHGCETIEIVIPELHEMRTAHIVSIGSESLCSLNPEIEDGKGVKLTYDTRTNMALFATYTASDYVAAQCLRRRLMYYHMEIFKKVDVIVTPTTGMTAPIIPPSALKDGETNLQVSGYLMRFVVTANLLGLPAISVPIGYDKQGLPIGLQLIGRPWGEATILRLASAVEELNMNSKKRPVSYYDVLKAS</sequence>
<dbReference type="InterPro" id="IPR023631">
    <property type="entry name" value="Amidase_dom"/>
</dbReference>
<reference evidence="3" key="1">
    <citation type="journal article" date="2023" name="Science">
        <title>Elucidation of the pathway for biosynthesis of saponin adjuvants from the soapbark tree.</title>
        <authorList>
            <person name="Reed J."/>
            <person name="Orme A."/>
            <person name="El-Demerdash A."/>
            <person name="Owen C."/>
            <person name="Martin L.B.B."/>
            <person name="Misra R.C."/>
            <person name="Kikuchi S."/>
            <person name="Rejzek M."/>
            <person name="Martin A.C."/>
            <person name="Harkess A."/>
            <person name="Leebens-Mack J."/>
            <person name="Louveau T."/>
            <person name="Stephenson M.J."/>
            <person name="Osbourn A."/>
        </authorList>
    </citation>
    <scope>NUCLEOTIDE SEQUENCE</scope>
    <source>
        <strain evidence="3">S10</strain>
    </source>
</reference>
<dbReference type="GO" id="GO:0016020">
    <property type="term" value="C:membrane"/>
    <property type="evidence" value="ECO:0007669"/>
    <property type="project" value="TreeGrafter"/>
</dbReference>
<evidence type="ECO:0000313" key="4">
    <source>
        <dbReference type="Proteomes" id="UP001163823"/>
    </source>
</evidence>
<accession>A0AAD7M1V1</accession>
<keyword evidence="4" id="KW-1185">Reference proteome</keyword>
<dbReference type="InterPro" id="IPR020556">
    <property type="entry name" value="Amidase_CS"/>
</dbReference>